<name>A0A840PLE0_9ACTN</name>
<keyword evidence="2" id="KW-1185">Reference proteome</keyword>
<organism evidence="1 2">
    <name type="scientific">Thermocatellispora tengchongensis</name>
    <dbReference type="NCBI Taxonomy" id="1073253"/>
    <lineage>
        <taxon>Bacteria</taxon>
        <taxon>Bacillati</taxon>
        <taxon>Actinomycetota</taxon>
        <taxon>Actinomycetes</taxon>
        <taxon>Streptosporangiales</taxon>
        <taxon>Streptosporangiaceae</taxon>
        <taxon>Thermocatellispora</taxon>
    </lineage>
</organism>
<dbReference type="PIRSF" id="PIRSF015736">
    <property type="entry name" value="MI"/>
    <property type="match status" value="1"/>
</dbReference>
<comment type="caution">
    <text evidence="1">The sequence shown here is derived from an EMBL/GenBank/DDBJ whole genome shotgun (WGS) entry which is preliminary data.</text>
</comment>
<reference evidence="1 2" key="1">
    <citation type="submission" date="2020-08" db="EMBL/GenBank/DDBJ databases">
        <title>Genomic Encyclopedia of Type Strains, Phase IV (KMG-IV): sequencing the most valuable type-strain genomes for metagenomic binning, comparative biology and taxonomic classification.</title>
        <authorList>
            <person name="Goeker M."/>
        </authorList>
    </citation>
    <scope>NUCLEOTIDE SEQUENCE [LARGE SCALE GENOMIC DNA]</scope>
    <source>
        <strain evidence="1 2">DSM 45615</strain>
    </source>
</reference>
<dbReference type="InterPro" id="IPR026286">
    <property type="entry name" value="MaiA/AMDase"/>
</dbReference>
<protein>
    <submittedName>
        <fullName evidence="1">Maleate isomerase</fullName>
        <ecNumber evidence="1">5.2.1.1</ecNumber>
    </submittedName>
</protein>
<dbReference type="GO" id="GO:0050076">
    <property type="term" value="F:maleate isomerase activity"/>
    <property type="evidence" value="ECO:0007669"/>
    <property type="project" value="UniProtKB-EC"/>
</dbReference>
<sequence length="250" mass="26900">MTDTLGWRRVYGIATPSTNTVVQPEYDAMRPVGVTNHVEGMHIPDDPLRTGDDGEELIRRIDAALENAVDRLATCRPDHIVLGISAESIWGGGLEPARRIAERIRARAGDLPVTQAADALPAALKAVGVGRRVAVVDPYSEIAEGHLAQFFDEAGFELVRCAHVPAKSPTLIAHTTDAELIGALRKADGDDVEAIVQFGANLPAARLMGEAERWLGKPVIAVNTATYWHALRSDGIQDKVQGFGSLLSHH</sequence>
<dbReference type="Pfam" id="PF17645">
    <property type="entry name" value="Amdase"/>
    <property type="match status" value="1"/>
</dbReference>
<dbReference type="EC" id="5.2.1.1" evidence="1"/>
<dbReference type="EMBL" id="JACHGN010000020">
    <property type="protein sequence ID" value="MBB5137877.1"/>
    <property type="molecule type" value="Genomic_DNA"/>
</dbReference>
<keyword evidence="1" id="KW-0413">Isomerase</keyword>
<dbReference type="PANTHER" id="PTHR40267:SF1">
    <property type="entry name" value="BLR3294 PROTEIN"/>
    <property type="match status" value="1"/>
</dbReference>
<evidence type="ECO:0000313" key="2">
    <source>
        <dbReference type="Proteomes" id="UP000578449"/>
    </source>
</evidence>
<evidence type="ECO:0000313" key="1">
    <source>
        <dbReference type="EMBL" id="MBB5137877.1"/>
    </source>
</evidence>
<dbReference type="InterPro" id="IPR053714">
    <property type="entry name" value="Iso_Racemase_Enz_sf"/>
</dbReference>
<dbReference type="Gene3D" id="3.40.50.12500">
    <property type="match status" value="1"/>
</dbReference>
<dbReference type="Proteomes" id="UP000578449">
    <property type="component" value="Unassembled WGS sequence"/>
</dbReference>
<dbReference type="AlphaFoldDB" id="A0A840PLE0"/>
<accession>A0A840PLE0</accession>
<gene>
    <name evidence="1" type="ORF">HNP84_007630</name>
</gene>
<dbReference type="RefSeq" id="WP_185054760.1">
    <property type="nucleotide sequence ID" value="NZ_BAABIX010000002.1"/>
</dbReference>
<proteinExistence type="predicted"/>
<dbReference type="PANTHER" id="PTHR40267">
    <property type="entry name" value="BLR3294 PROTEIN"/>
    <property type="match status" value="1"/>
</dbReference>